<dbReference type="Pfam" id="PF12704">
    <property type="entry name" value="MacB_PCD"/>
    <property type="match status" value="1"/>
</dbReference>
<feature type="transmembrane region" description="Helical" evidence="7">
    <location>
        <begin position="275"/>
        <end position="301"/>
    </location>
</feature>
<evidence type="ECO:0000256" key="1">
    <source>
        <dbReference type="ARBA" id="ARBA00004651"/>
    </source>
</evidence>
<dbReference type="InterPro" id="IPR051447">
    <property type="entry name" value="Lipoprotein-release_system"/>
</dbReference>
<evidence type="ECO:0000259" key="9">
    <source>
        <dbReference type="Pfam" id="PF12704"/>
    </source>
</evidence>
<keyword evidence="6 7" id="KW-0472">Membrane</keyword>
<feature type="transmembrane region" description="Helical" evidence="7">
    <location>
        <begin position="379"/>
        <end position="398"/>
    </location>
</feature>
<comment type="similarity">
    <text evidence="2">Belongs to the ABC-4 integral membrane protein family. LolC/E subfamily.</text>
</comment>
<dbReference type="EMBL" id="DVNA01000111">
    <property type="protein sequence ID" value="HIU55092.1"/>
    <property type="molecule type" value="Genomic_DNA"/>
</dbReference>
<dbReference type="PANTHER" id="PTHR30489:SF0">
    <property type="entry name" value="LIPOPROTEIN-RELEASING SYSTEM TRANSMEMBRANE PROTEIN LOLE"/>
    <property type="match status" value="1"/>
</dbReference>
<feature type="transmembrane region" description="Helical" evidence="7">
    <location>
        <begin position="328"/>
        <end position="351"/>
    </location>
</feature>
<proteinExistence type="inferred from homology"/>
<evidence type="ECO:0000259" key="8">
    <source>
        <dbReference type="Pfam" id="PF02687"/>
    </source>
</evidence>
<evidence type="ECO:0000256" key="6">
    <source>
        <dbReference type="ARBA" id="ARBA00023136"/>
    </source>
</evidence>
<feature type="domain" description="MacB-like periplasmic core" evidence="9">
    <location>
        <begin position="25"/>
        <end position="247"/>
    </location>
</feature>
<accession>A0A9D1M7U2</accession>
<evidence type="ECO:0000256" key="3">
    <source>
        <dbReference type="ARBA" id="ARBA00022475"/>
    </source>
</evidence>
<evidence type="ECO:0000313" key="10">
    <source>
        <dbReference type="EMBL" id="HIU55092.1"/>
    </source>
</evidence>
<dbReference type="GO" id="GO:0044874">
    <property type="term" value="P:lipoprotein localization to outer membrane"/>
    <property type="evidence" value="ECO:0007669"/>
    <property type="project" value="TreeGrafter"/>
</dbReference>
<evidence type="ECO:0000313" key="11">
    <source>
        <dbReference type="Proteomes" id="UP000824112"/>
    </source>
</evidence>
<keyword evidence="5 7" id="KW-1133">Transmembrane helix</keyword>
<feature type="domain" description="ABC3 transporter permease C-terminal" evidence="8">
    <location>
        <begin position="279"/>
        <end position="403"/>
    </location>
</feature>
<comment type="caution">
    <text evidence="10">The sequence shown here is derived from an EMBL/GenBank/DDBJ whole genome shotgun (WGS) entry which is preliminary data.</text>
</comment>
<name>A0A9D1M7U2_9BACT</name>
<evidence type="ECO:0000256" key="5">
    <source>
        <dbReference type="ARBA" id="ARBA00022989"/>
    </source>
</evidence>
<evidence type="ECO:0000256" key="7">
    <source>
        <dbReference type="SAM" id="Phobius"/>
    </source>
</evidence>
<evidence type="ECO:0000256" key="2">
    <source>
        <dbReference type="ARBA" id="ARBA00005236"/>
    </source>
</evidence>
<dbReference type="PANTHER" id="PTHR30489">
    <property type="entry name" value="LIPOPROTEIN-RELEASING SYSTEM TRANSMEMBRANE PROTEIN LOLE"/>
    <property type="match status" value="1"/>
</dbReference>
<keyword evidence="3" id="KW-1003">Cell membrane</keyword>
<dbReference type="Pfam" id="PF02687">
    <property type="entry name" value="FtsX"/>
    <property type="match status" value="1"/>
</dbReference>
<keyword evidence="4 7" id="KW-0812">Transmembrane</keyword>
<dbReference type="Proteomes" id="UP000824112">
    <property type="component" value="Unassembled WGS sequence"/>
</dbReference>
<dbReference type="GO" id="GO:0098797">
    <property type="term" value="C:plasma membrane protein complex"/>
    <property type="evidence" value="ECO:0007669"/>
    <property type="project" value="TreeGrafter"/>
</dbReference>
<reference evidence="10" key="1">
    <citation type="submission" date="2020-10" db="EMBL/GenBank/DDBJ databases">
        <authorList>
            <person name="Gilroy R."/>
        </authorList>
    </citation>
    <scope>NUCLEOTIDE SEQUENCE</scope>
    <source>
        <strain evidence="10">CHK158-818</strain>
    </source>
</reference>
<organism evidence="10 11">
    <name type="scientific">Candidatus Gallibacteroides avistercoris</name>
    <dbReference type="NCBI Taxonomy" id="2840833"/>
    <lineage>
        <taxon>Bacteria</taxon>
        <taxon>Pseudomonadati</taxon>
        <taxon>Bacteroidota</taxon>
        <taxon>Bacteroidia</taxon>
        <taxon>Bacteroidales</taxon>
        <taxon>Bacteroidaceae</taxon>
        <taxon>Bacteroidaceae incertae sedis</taxon>
        <taxon>Candidatus Gallibacteroides</taxon>
    </lineage>
</organism>
<sequence>MNLPLKIAKRYLVSKKSHSVINIISLVSVCGIAIASMALVCVLSVFNGFQDLIASLFSTIDPQIKVIPIQGKTFDASDPAIQEMAQWPEIAQISPVIEENVLLIYGDRQVPALLKGVTNQYEKQTRIDDIIIDGHFLLHDTVTDYATIGVGLANSLATGAGFRRPLMAYVPKRKARINMANPSSSLSSGRLFMTAVFRVNQAEYDDQLAIVPIDFARRLFDYTTEASALEITLQKNANEANIMERIQGQLGDNFEVKNRIEQKEASFKMVQIEKWMSYLILGFILMIASFNAIGSLSMLIIDKKADIDTLKSLGADNRLISRIFLTEGWLISAVGAVTGIIIGILLCWGQQTFGWIKLGEMSEAFIIEAYPVSVQLLDIAAVLALVLLLGFFTAWYPVRYLKNIWMK</sequence>
<dbReference type="InterPro" id="IPR003838">
    <property type="entry name" value="ABC3_permease_C"/>
</dbReference>
<reference evidence="10" key="2">
    <citation type="journal article" date="2021" name="PeerJ">
        <title>Extensive microbial diversity within the chicken gut microbiome revealed by metagenomics and culture.</title>
        <authorList>
            <person name="Gilroy R."/>
            <person name="Ravi A."/>
            <person name="Getino M."/>
            <person name="Pursley I."/>
            <person name="Horton D.L."/>
            <person name="Alikhan N.F."/>
            <person name="Baker D."/>
            <person name="Gharbi K."/>
            <person name="Hall N."/>
            <person name="Watson M."/>
            <person name="Adriaenssens E.M."/>
            <person name="Foster-Nyarko E."/>
            <person name="Jarju S."/>
            <person name="Secka A."/>
            <person name="Antonio M."/>
            <person name="Oren A."/>
            <person name="Chaudhuri R.R."/>
            <person name="La Ragione R."/>
            <person name="Hildebrand F."/>
            <person name="Pallen M.J."/>
        </authorList>
    </citation>
    <scope>NUCLEOTIDE SEQUENCE</scope>
    <source>
        <strain evidence="10">CHK158-818</strain>
    </source>
</reference>
<dbReference type="InterPro" id="IPR025857">
    <property type="entry name" value="MacB_PCD"/>
</dbReference>
<dbReference type="AlphaFoldDB" id="A0A9D1M7U2"/>
<protein>
    <submittedName>
        <fullName evidence="10">ABC transporter permease</fullName>
    </submittedName>
</protein>
<comment type="subcellular location">
    <subcellularLocation>
        <location evidence="1">Cell membrane</location>
        <topology evidence="1">Multi-pass membrane protein</topology>
    </subcellularLocation>
</comment>
<evidence type="ECO:0000256" key="4">
    <source>
        <dbReference type="ARBA" id="ARBA00022692"/>
    </source>
</evidence>
<gene>
    <name evidence="10" type="ORF">IAB03_04690</name>
</gene>
<feature type="transmembrane region" description="Helical" evidence="7">
    <location>
        <begin position="20"/>
        <end position="46"/>
    </location>
</feature>